<comment type="pathway">
    <text evidence="1 9">Cofactor biosynthesis; NAD(+) biosynthesis; nicotinate D-ribonucleotide from nicotinate: step 1/1.</text>
</comment>
<dbReference type="FunFam" id="3.20.20.70:FF:000076">
    <property type="entry name" value="Nicotinate phosphoribosyltransferase"/>
    <property type="match status" value="1"/>
</dbReference>
<dbReference type="SUPFAM" id="SSF54675">
    <property type="entry name" value="Nicotinate/Quinolinate PRTase N-terminal domain-like"/>
    <property type="match status" value="1"/>
</dbReference>
<dbReference type="EMBL" id="PYFT01000001">
    <property type="protein sequence ID" value="PSR55493.1"/>
    <property type="molecule type" value="Genomic_DNA"/>
</dbReference>
<dbReference type="OrthoDB" id="9770610at2"/>
<dbReference type="InterPro" id="IPR041619">
    <property type="entry name" value="NAPRTase_C"/>
</dbReference>
<dbReference type="UniPathway" id="UPA00253">
    <property type="reaction ID" value="UER00457"/>
</dbReference>
<dbReference type="PIRSF" id="PIRSF000484">
    <property type="entry name" value="NAPRT"/>
    <property type="match status" value="1"/>
</dbReference>
<comment type="PTM">
    <text evidence="9">Transiently phosphorylated on a His residue during the reaction cycle. Phosphorylation strongly increases the affinity for substrates and increases the rate of nicotinate D-ribonucleotide production. Dephosphorylation regenerates the low-affinity form of the enzyme, leading to product release.</text>
</comment>
<evidence type="ECO:0000313" key="13">
    <source>
        <dbReference type="EMBL" id="PSR55493.1"/>
    </source>
</evidence>
<dbReference type="CDD" id="cd01570">
    <property type="entry name" value="NAPRTase_A"/>
    <property type="match status" value="1"/>
</dbReference>
<evidence type="ECO:0000256" key="7">
    <source>
        <dbReference type="ARBA" id="ARBA00022679"/>
    </source>
</evidence>
<protein>
    <recommendedName>
        <fullName evidence="3 9">Nicotinate phosphoribosyltransferase</fullName>
        <ecNumber evidence="3 9">6.3.4.21</ecNumber>
    </recommendedName>
</protein>
<dbReference type="PANTHER" id="PTHR11098">
    <property type="entry name" value="NICOTINATE PHOSPHORIBOSYLTRANSFERASE"/>
    <property type="match status" value="1"/>
</dbReference>
<evidence type="ECO:0000256" key="8">
    <source>
        <dbReference type="ARBA" id="ARBA00048668"/>
    </source>
</evidence>
<dbReference type="Gene3D" id="3.20.140.10">
    <property type="entry name" value="nicotinate phosphoribosyltransferase"/>
    <property type="match status" value="1"/>
</dbReference>
<comment type="similarity">
    <text evidence="2 9">Belongs to the NAPRTase family.</text>
</comment>
<dbReference type="Proteomes" id="UP000240357">
    <property type="component" value="Unassembled WGS sequence"/>
</dbReference>
<keyword evidence="13" id="KW-0328">Glycosyltransferase</keyword>
<dbReference type="InterPro" id="IPR036068">
    <property type="entry name" value="Nicotinate_pribotase-like_C"/>
</dbReference>
<dbReference type="GO" id="GO:0034355">
    <property type="term" value="P:NAD+ biosynthetic process via the salvage pathway"/>
    <property type="evidence" value="ECO:0007669"/>
    <property type="project" value="TreeGrafter"/>
</dbReference>
<comment type="caution">
    <text evidence="13">The sequence shown here is derived from an EMBL/GenBank/DDBJ whole genome shotgun (WGS) entry which is preliminary data.</text>
</comment>
<feature type="domain" description="Nicotinate phosphoribosyltransferase N-terminal" evidence="11">
    <location>
        <begin position="13"/>
        <end position="143"/>
    </location>
</feature>
<evidence type="ECO:0000259" key="11">
    <source>
        <dbReference type="Pfam" id="PF17767"/>
    </source>
</evidence>
<evidence type="ECO:0000259" key="10">
    <source>
        <dbReference type="Pfam" id="PF04095"/>
    </source>
</evidence>
<evidence type="ECO:0000256" key="9">
    <source>
        <dbReference type="RuleBase" id="RU365100"/>
    </source>
</evidence>
<dbReference type="InterPro" id="IPR041525">
    <property type="entry name" value="N/Namide_PRibTrfase"/>
</dbReference>
<keyword evidence="5 9" id="KW-0436">Ligase</keyword>
<gene>
    <name evidence="13" type="ORF">AHMF7605_19265</name>
</gene>
<dbReference type="GO" id="GO:0047280">
    <property type="term" value="F:nicotinamide phosphoribosyltransferase activity"/>
    <property type="evidence" value="ECO:0007669"/>
    <property type="project" value="UniProtKB-ARBA"/>
</dbReference>
<keyword evidence="7 9" id="KW-0808">Transferase</keyword>
<dbReference type="InterPro" id="IPR040727">
    <property type="entry name" value="NAPRTase_N"/>
</dbReference>
<dbReference type="GO" id="GO:0005829">
    <property type="term" value="C:cytosol"/>
    <property type="evidence" value="ECO:0007669"/>
    <property type="project" value="TreeGrafter"/>
</dbReference>
<dbReference type="InterPro" id="IPR006405">
    <property type="entry name" value="Nic_PRibTrfase_pncB"/>
</dbReference>
<dbReference type="NCBIfam" id="NF006695">
    <property type="entry name" value="PRK09243.1-2"/>
    <property type="match status" value="1"/>
</dbReference>
<feature type="domain" description="Nicotinate phosphoribosyltransferase C-terminal" evidence="12">
    <location>
        <begin position="372"/>
        <end position="475"/>
    </location>
</feature>
<dbReference type="PANTHER" id="PTHR11098:SF1">
    <property type="entry name" value="NICOTINATE PHOSPHORIBOSYLTRANSFERASE"/>
    <property type="match status" value="1"/>
</dbReference>
<comment type="catalytic activity">
    <reaction evidence="8 9">
        <text>5-phospho-alpha-D-ribose 1-diphosphate + nicotinate + ATP + H2O = nicotinate beta-D-ribonucleotide + ADP + phosphate + diphosphate</text>
        <dbReference type="Rhea" id="RHEA:36163"/>
        <dbReference type="ChEBI" id="CHEBI:15377"/>
        <dbReference type="ChEBI" id="CHEBI:30616"/>
        <dbReference type="ChEBI" id="CHEBI:32544"/>
        <dbReference type="ChEBI" id="CHEBI:33019"/>
        <dbReference type="ChEBI" id="CHEBI:43474"/>
        <dbReference type="ChEBI" id="CHEBI:57502"/>
        <dbReference type="ChEBI" id="CHEBI:58017"/>
        <dbReference type="ChEBI" id="CHEBI:456216"/>
        <dbReference type="EC" id="6.3.4.21"/>
    </reaction>
</comment>
<dbReference type="Pfam" id="PF17956">
    <property type="entry name" value="NAPRTase_C"/>
    <property type="match status" value="1"/>
</dbReference>
<evidence type="ECO:0000256" key="1">
    <source>
        <dbReference type="ARBA" id="ARBA00004952"/>
    </source>
</evidence>
<evidence type="ECO:0000259" key="12">
    <source>
        <dbReference type="Pfam" id="PF17956"/>
    </source>
</evidence>
<sequence>MNISDRFQTSLALLTDLYQLTMAQGYWKKGMAEQEAVFHLYFRKNPFKGGYTVMAGLADAIDLLQHLQFTPEDTAYLGSLRGSKNQPLFEQGFLDYLLQMRFTCDVAAVPEGTVVFPNEPLLRISGPILQCQLVETPLLTIINFQTLVATKAARIVEAAQGDRVIEFGMRRAQGPDGALSATRAAFIGGIGATSNLLAGRLFTIPVKGTHAHSWVMSFTEEQAAFTAYAEVFPDDSVFLVDTYNTLAGIKKAVTVAKDLRARGHELQGVRLDSGDLAYLSKEGRRLFDEAGFPAVSIVASNDLDEYLIESLKRQGARIDTWGIGTKLVTAYDQPALGGVYKLGALRHPVTGEWEYKLKLSEQLAKISTPGIQQVRRFFNEQGFLADMIYSEETAPTSTLIDPNDATRRKTMASSIQCQDLLVPIFRQGQLIYQTPDLRTIQQHAQQQVQQLHETIRRFLNPHVYPVGLEENLYNQKIDIILKLRQAEKA</sequence>
<dbReference type="NCBIfam" id="TIGR01513">
    <property type="entry name" value="NAPRTase_put"/>
    <property type="match status" value="1"/>
</dbReference>
<keyword evidence="14" id="KW-1185">Reference proteome</keyword>
<keyword evidence="6 9" id="KW-0662">Pyridine nucleotide biosynthesis</keyword>
<dbReference type="InterPro" id="IPR013785">
    <property type="entry name" value="Aldolase_TIM"/>
</dbReference>
<dbReference type="Pfam" id="PF04095">
    <property type="entry name" value="NAPRTase"/>
    <property type="match status" value="1"/>
</dbReference>
<dbReference type="InterPro" id="IPR007229">
    <property type="entry name" value="Nic_PRibTrfase-Fam"/>
</dbReference>
<keyword evidence="4" id="KW-0597">Phosphoprotein</keyword>
<dbReference type="SUPFAM" id="SSF51690">
    <property type="entry name" value="Nicotinate/Quinolinate PRTase C-terminal domain-like"/>
    <property type="match status" value="1"/>
</dbReference>
<evidence type="ECO:0000313" key="14">
    <source>
        <dbReference type="Proteomes" id="UP000240357"/>
    </source>
</evidence>
<dbReference type="RefSeq" id="WP_106931672.1">
    <property type="nucleotide sequence ID" value="NZ_PYFT01000001.1"/>
</dbReference>
<dbReference type="GO" id="GO:0004516">
    <property type="term" value="F:nicotinate phosphoribosyltransferase activity"/>
    <property type="evidence" value="ECO:0007669"/>
    <property type="project" value="UniProtKB-UniRule"/>
</dbReference>
<dbReference type="Gene3D" id="3.20.20.70">
    <property type="entry name" value="Aldolase class I"/>
    <property type="match status" value="1"/>
</dbReference>
<reference evidence="13 14" key="1">
    <citation type="submission" date="2018-03" db="EMBL/GenBank/DDBJ databases">
        <title>Adhaeribacter sp. HMF7605 Genome sequencing and assembly.</title>
        <authorList>
            <person name="Kang H."/>
            <person name="Kang J."/>
            <person name="Cha I."/>
            <person name="Kim H."/>
            <person name="Joh K."/>
        </authorList>
    </citation>
    <scope>NUCLEOTIDE SEQUENCE [LARGE SCALE GENOMIC DNA]</scope>
    <source>
        <strain evidence="13 14">HMF7605</strain>
    </source>
</reference>
<evidence type="ECO:0000256" key="2">
    <source>
        <dbReference type="ARBA" id="ARBA00010897"/>
    </source>
</evidence>
<comment type="function">
    <text evidence="9">Catalyzes the first step in the biosynthesis of NAD from nicotinic acid, the ATP-dependent synthesis of beta-nicotinate D-ribonucleotide from nicotinate and 5-phospho-D-ribose 1-phosphate.</text>
</comment>
<accession>A0A2T2YJ04</accession>
<dbReference type="NCBIfam" id="NF009131">
    <property type="entry name" value="PRK12484.1"/>
    <property type="match status" value="1"/>
</dbReference>
<proteinExistence type="inferred from homology"/>
<name>A0A2T2YJ04_9BACT</name>
<organism evidence="13 14">
    <name type="scientific">Adhaeribacter arboris</name>
    <dbReference type="NCBI Taxonomy" id="2072846"/>
    <lineage>
        <taxon>Bacteria</taxon>
        <taxon>Pseudomonadati</taxon>
        <taxon>Bacteroidota</taxon>
        <taxon>Cytophagia</taxon>
        <taxon>Cytophagales</taxon>
        <taxon>Hymenobacteraceae</taxon>
        <taxon>Adhaeribacter</taxon>
    </lineage>
</organism>
<evidence type="ECO:0000256" key="3">
    <source>
        <dbReference type="ARBA" id="ARBA00013236"/>
    </source>
</evidence>
<evidence type="ECO:0000256" key="6">
    <source>
        <dbReference type="ARBA" id="ARBA00022642"/>
    </source>
</evidence>
<dbReference type="AlphaFoldDB" id="A0A2T2YJ04"/>
<evidence type="ECO:0000256" key="4">
    <source>
        <dbReference type="ARBA" id="ARBA00022553"/>
    </source>
</evidence>
<feature type="domain" description="Nicotinate/nicotinamide phosphoribosyltransferase" evidence="10">
    <location>
        <begin position="164"/>
        <end position="341"/>
    </location>
</feature>
<dbReference type="EC" id="6.3.4.21" evidence="3 9"/>
<evidence type="ECO:0000256" key="5">
    <source>
        <dbReference type="ARBA" id="ARBA00022598"/>
    </source>
</evidence>
<dbReference type="Pfam" id="PF17767">
    <property type="entry name" value="NAPRTase_N"/>
    <property type="match status" value="1"/>
</dbReference>